<evidence type="ECO:0000313" key="2">
    <source>
        <dbReference type="Proteomes" id="UP000035680"/>
    </source>
</evidence>
<dbReference type="STRING" id="75913.A0A0K0F0J9"/>
<name>A0A0K0F0J9_STRVS</name>
<dbReference type="InterPro" id="IPR051956">
    <property type="entry name" value="eIF2B_epsilon"/>
</dbReference>
<protein>
    <submittedName>
        <fullName evidence="3">Translation initiation factor eIF-2B subunit epsilon (inferred by orthology to a human protein)</fullName>
    </submittedName>
</protein>
<dbReference type="PANTHER" id="PTHR45887:SF1">
    <property type="entry name" value="TRANSLATION INITIATION FACTOR EIF-2B SUBUNIT EPSILON"/>
    <property type="match status" value="1"/>
</dbReference>
<dbReference type="WBParaSite" id="SVE_0231300.1">
    <property type="protein sequence ID" value="SVE_0231300.1"/>
    <property type="gene ID" value="SVE_0231300"/>
</dbReference>
<proteinExistence type="predicted"/>
<dbReference type="Gene3D" id="1.25.40.180">
    <property type="match status" value="1"/>
</dbReference>
<dbReference type="InterPro" id="IPR016024">
    <property type="entry name" value="ARM-type_fold"/>
</dbReference>
<organism evidence="2 3">
    <name type="scientific">Strongyloides venezuelensis</name>
    <name type="common">Threadworm</name>
    <dbReference type="NCBI Taxonomy" id="75913"/>
    <lineage>
        <taxon>Eukaryota</taxon>
        <taxon>Metazoa</taxon>
        <taxon>Ecdysozoa</taxon>
        <taxon>Nematoda</taxon>
        <taxon>Chromadorea</taxon>
        <taxon>Rhabditida</taxon>
        <taxon>Tylenchina</taxon>
        <taxon>Panagrolaimomorpha</taxon>
        <taxon>Strongyloidoidea</taxon>
        <taxon>Strongyloididae</taxon>
        <taxon>Strongyloides</taxon>
    </lineage>
</organism>
<dbReference type="SMART" id="SM00515">
    <property type="entry name" value="eIF5C"/>
    <property type="match status" value="1"/>
</dbReference>
<evidence type="ECO:0000259" key="1">
    <source>
        <dbReference type="PROSITE" id="PS51363"/>
    </source>
</evidence>
<dbReference type="PANTHER" id="PTHR45887">
    <property type="entry name" value="TRANSLATION INITIATION FACTOR EIF-2B SUBUNIT EPSILON"/>
    <property type="match status" value="1"/>
</dbReference>
<dbReference type="PROSITE" id="PS51363">
    <property type="entry name" value="W2"/>
    <property type="match status" value="1"/>
</dbReference>
<dbReference type="GO" id="GO:0003743">
    <property type="term" value="F:translation initiation factor activity"/>
    <property type="evidence" value="ECO:0007669"/>
    <property type="project" value="TreeGrafter"/>
</dbReference>
<dbReference type="InterPro" id="IPR003307">
    <property type="entry name" value="W2_domain"/>
</dbReference>
<reference evidence="3" key="2">
    <citation type="submission" date="2015-08" db="UniProtKB">
        <authorList>
            <consortium name="WormBaseParasite"/>
        </authorList>
    </citation>
    <scope>IDENTIFICATION</scope>
</reference>
<dbReference type="GO" id="GO:0031369">
    <property type="term" value="F:translation initiation factor binding"/>
    <property type="evidence" value="ECO:0007669"/>
    <property type="project" value="TreeGrafter"/>
</dbReference>
<feature type="domain" description="W2" evidence="1">
    <location>
        <begin position="1"/>
        <end position="117"/>
    </location>
</feature>
<dbReference type="Proteomes" id="UP000035680">
    <property type="component" value="Unassembled WGS sequence"/>
</dbReference>
<keyword evidence="2" id="KW-1185">Reference proteome</keyword>
<dbReference type="Pfam" id="PF02020">
    <property type="entry name" value="W2"/>
    <property type="match status" value="1"/>
</dbReference>
<dbReference type="SUPFAM" id="SSF48371">
    <property type="entry name" value="ARM repeat"/>
    <property type="match status" value="1"/>
</dbReference>
<sequence>MDGMCLILMTTLLQVDENPTWKKLNELLVGWKPIIKNYFSDNYSIKLILVAIEDIVKNNNILFKFMVKVIHMLYNEDILSEIFIIEWYEKLSEDYKLKVVVKVLYDWLCGESEDKSN</sequence>
<evidence type="ECO:0000313" key="3">
    <source>
        <dbReference type="WBParaSite" id="SVE_0231300.1"/>
    </source>
</evidence>
<dbReference type="GO" id="GO:0005085">
    <property type="term" value="F:guanyl-nucleotide exchange factor activity"/>
    <property type="evidence" value="ECO:0007669"/>
    <property type="project" value="TreeGrafter"/>
</dbReference>
<dbReference type="AlphaFoldDB" id="A0A0K0F0J9"/>
<accession>A0A0K0F0J9</accession>
<dbReference type="GO" id="GO:0005851">
    <property type="term" value="C:eukaryotic translation initiation factor 2B complex"/>
    <property type="evidence" value="ECO:0007669"/>
    <property type="project" value="TreeGrafter"/>
</dbReference>
<reference evidence="2" key="1">
    <citation type="submission" date="2014-07" db="EMBL/GenBank/DDBJ databases">
        <authorList>
            <person name="Martin A.A"/>
            <person name="De Silva N."/>
        </authorList>
    </citation>
    <scope>NUCLEOTIDE SEQUENCE</scope>
</reference>